<proteinExistence type="predicted"/>
<comment type="caution">
    <text evidence="3">The sequence shown here is derived from an EMBL/GenBank/DDBJ whole genome shotgun (WGS) entry which is preliminary data.</text>
</comment>
<keyword evidence="1" id="KW-1133">Transmembrane helix</keyword>
<gene>
    <name evidence="3" type="ORF">IFO71_07650</name>
</gene>
<dbReference type="AlphaFoldDB" id="A0AAW3ZHZ0"/>
<name>A0AAW3ZHZ0_9GAMM</name>
<evidence type="ECO:0000313" key="3">
    <source>
        <dbReference type="EMBL" id="MBD8525613.1"/>
    </source>
</evidence>
<sequence length="305" mass="33476">MKRDNVNYVLVGVAVLIAFMLLLFTLFTITGRSGTMQRYAVDFSNVSGLGFGAPVYYEGFRIGQVSTIEPRREDGRTRYRVNLDIRDDWQIPDDSVALRQANGLLADMTVAIREGESSTMLPAGALIPSIEAGDVFSAMNDLATELTMLSQERLRPMVETLSTRLDSIAGTVDANAPALLAEAQRLLEQLNIAAGRANKVLDAPNRDAIADILQDVKAVAAELKTTRAEADALLVELRATVADNRPGIQNTVSDLERTVSAIAQRIDGITRHLEASSRNFDEFSREIRRSPNRLLFTPPADQVEE</sequence>
<dbReference type="RefSeq" id="WP_192028958.1">
    <property type="nucleotide sequence ID" value="NZ_JACYTR010000010.1"/>
</dbReference>
<reference evidence="3 4" key="1">
    <citation type="submission" date="2020-09" db="EMBL/GenBank/DDBJ databases">
        <title>Pseudoxanthomonas sp. CAU 1598 isolated from sand of Yaerae Beach.</title>
        <authorList>
            <person name="Kim W."/>
        </authorList>
    </citation>
    <scope>NUCLEOTIDE SEQUENCE [LARGE SCALE GENOMIC DNA]</scope>
    <source>
        <strain evidence="3 4">CAU 1598</strain>
    </source>
</reference>
<organism evidence="3 4">
    <name type="scientific">Pseudomarimonas arenosa</name>
    <dbReference type="NCBI Taxonomy" id="2774145"/>
    <lineage>
        <taxon>Bacteria</taxon>
        <taxon>Pseudomonadati</taxon>
        <taxon>Pseudomonadota</taxon>
        <taxon>Gammaproteobacteria</taxon>
        <taxon>Lysobacterales</taxon>
        <taxon>Lysobacteraceae</taxon>
        <taxon>Pseudomarimonas</taxon>
    </lineage>
</organism>
<evidence type="ECO:0000259" key="2">
    <source>
        <dbReference type="Pfam" id="PF02470"/>
    </source>
</evidence>
<dbReference type="InterPro" id="IPR003399">
    <property type="entry name" value="Mce/MlaD"/>
</dbReference>
<evidence type="ECO:0000313" key="4">
    <source>
        <dbReference type="Proteomes" id="UP000613768"/>
    </source>
</evidence>
<protein>
    <submittedName>
        <fullName evidence="3">MCE family protein</fullName>
    </submittedName>
</protein>
<dbReference type="EMBL" id="JACYTR010000010">
    <property type="protein sequence ID" value="MBD8525613.1"/>
    <property type="molecule type" value="Genomic_DNA"/>
</dbReference>
<dbReference type="Pfam" id="PF02470">
    <property type="entry name" value="MlaD"/>
    <property type="match status" value="1"/>
</dbReference>
<keyword evidence="1" id="KW-0472">Membrane</keyword>
<keyword evidence="1" id="KW-0812">Transmembrane</keyword>
<dbReference type="Proteomes" id="UP000613768">
    <property type="component" value="Unassembled WGS sequence"/>
</dbReference>
<feature type="transmembrane region" description="Helical" evidence="1">
    <location>
        <begin position="6"/>
        <end position="29"/>
    </location>
</feature>
<accession>A0AAW3ZHZ0</accession>
<evidence type="ECO:0000256" key="1">
    <source>
        <dbReference type="SAM" id="Phobius"/>
    </source>
</evidence>
<keyword evidence="4" id="KW-1185">Reference proteome</keyword>
<dbReference type="PANTHER" id="PTHR33371:SF4">
    <property type="entry name" value="INTERMEMBRANE PHOSPHOLIPID TRANSPORT SYSTEM BINDING PROTEIN MLAD"/>
    <property type="match status" value="1"/>
</dbReference>
<feature type="domain" description="Mce/MlaD" evidence="2">
    <location>
        <begin position="37"/>
        <end position="115"/>
    </location>
</feature>
<dbReference type="PANTHER" id="PTHR33371">
    <property type="entry name" value="INTERMEMBRANE PHOSPHOLIPID TRANSPORT SYSTEM BINDING PROTEIN MLAD-RELATED"/>
    <property type="match status" value="1"/>
</dbReference>
<dbReference type="InterPro" id="IPR052336">
    <property type="entry name" value="MlaD_Phospholipid_Transporter"/>
</dbReference>